<reference evidence="5" key="1">
    <citation type="journal article" date="2017" name="Nat. Ecol. Evol.">
        <title>Genome expansion and lineage-specific genetic innovations in the forest pathogenic fungi Armillaria.</title>
        <authorList>
            <person name="Sipos G."/>
            <person name="Prasanna A.N."/>
            <person name="Walter M.C."/>
            <person name="O'Connor E."/>
            <person name="Balint B."/>
            <person name="Krizsan K."/>
            <person name="Kiss B."/>
            <person name="Hess J."/>
            <person name="Varga T."/>
            <person name="Slot J."/>
            <person name="Riley R."/>
            <person name="Boka B."/>
            <person name="Rigling D."/>
            <person name="Barry K."/>
            <person name="Lee J."/>
            <person name="Mihaltcheva S."/>
            <person name="LaButti K."/>
            <person name="Lipzen A."/>
            <person name="Waldron R."/>
            <person name="Moloney N.M."/>
            <person name="Sperisen C."/>
            <person name="Kredics L."/>
            <person name="Vagvoelgyi C."/>
            <person name="Patrignani A."/>
            <person name="Fitzpatrick D."/>
            <person name="Nagy I."/>
            <person name="Doyle S."/>
            <person name="Anderson J.B."/>
            <person name="Grigoriev I.V."/>
            <person name="Gueldener U."/>
            <person name="Muensterkoetter M."/>
            <person name="Nagy L.G."/>
        </authorList>
    </citation>
    <scope>NUCLEOTIDE SEQUENCE [LARGE SCALE GENOMIC DNA]</scope>
    <source>
        <strain evidence="5">C18/9</strain>
    </source>
</reference>
<evidence type="ECO:0000256" key="1">
    <source>
        <dbReference type="SAM" id="MobiDB-lite"/>
    </source>
</evidence>
<dbReference type="EMBL" id="FUEG01000014">
    <property type="protein sequence ID" value="SJL11653.1"/>
    <property type="molecule type" value="Genomic_DNA"/>
</dbReference>
<feature type="compositionally biased region" description="Low complexity" evidence="1">
    <location>
        <begin position="60"/>
        <end position="80"/>
    </location>
</feature>
<sequence>MDIVSGNSNSADCSPSQPWPNEKCLQRTGSATSGELDSALEDPVIASASHVQAVSGRAKSSTVDGSETKSSSSSLKNAESPTPMQEDLSVHWKKCYDAISEFDSKIISSWTEEMNTILIFAGLYSAVVTAFLIESYQWLSEDPIEVLLTRISSQLDPATNSSSMSAPFTPSSSNVVINLAWFSSLILALTAVLMAILVKQYLVQYSWTNGKFVPPPRLAVGLRQLHFASLNNPFIGGSMGYAPLLLIIALFLFFTGLVILLWTLNSIVAGVITTLIGFTTIFFLITTIAPSFDPRSMCRSMQSWCFYRVVFFFRFIVTGGRATSIDTWTDMSLEYLKDKNEHLSRALLWVHNHAVAWDFSRIRSVWKCAKNLDDAIVPQVLCDIYLDDPSESGEPILSKAYTDIWRTWIGDEEIEETYELLLRTFPENSWATRSPNNNANHVDAFCSLHFGIVYQYSDAHKILNGLTKLADLLSPSDIRLFSLPRDKESSPTSIAEGIVYTIDFAMTSRWSGTSSIDESTTILVSRFLTTLIETACETVRTAATDERALVPSLAAAAINVVHFIVVQLNEPELLSDKQLLRLFDAMEAFITSSDLQPSERQDILGLWTPTLLRYCGSSVWEIWKDHQQMQASMRSLIAAFDDLPLNIYDPDDHVDILVLYMLYGRPDNRFFVYHHAALLVNIPIDDCYTPAGAQWWRERLTPSELNAVIHALVDALLIPTALSSSGRTYFDMLCALLSVHTADEEILDRTGFLLETRINECLSSSTYPGAREAIRGDIHSWSQSLLRVLSHPETSDLRLALVPKVLPSLIRYAKWNYHSAEGITEEFISSSAVALELGCQTPVADNMKELMALMVQFQDNYNTYEGRDALRQWKDVVTRLPLASSSYESPYTLLVQSIQRLEVAPKRKSSEVNTCCVVTSPNVTKNA</sequence>
<dbReference type="Pfam" id="PF20153">
    <property type="entry name" value="DUF6535"/>
    <property type="match status" value="1"/>
</dbReference>
<dbReference type="OrthoDB" id="3235960at2759"/>
<feature type="compositionally biased region" description="Polar residues" evidence="1">
    <location>
        <begin position="1"/>
        <end position="16"/>
    </location>
</feature>
<keyword evidence="5" id="KW-1185">Reference proteome</keyword>
<evidence type="ECO:0000313" key="4">
    <source>
        <dbReference type="EMBL" id="SJL11653.1"/>
    </source>
</evidence>
<accession>A0A284RSB9</accession>
<evidence type="ECO:0000259" key="3">
    <source>
        <dbReference type="Pfam" id="PF20153"/>
    </source>
</evidence>
<evidence type="ECO:0000313" key="5">
    <source>
        <dbReference type="Proteomes" id="UP000219338"/>
    </source>
</evidence>
<protein>
    <recommendedName>
        <fullName evidence="3">DUF6535 domain-containing protein</fullName>
    </recommendedName>
</protein>
<feature type="region of interest" description="Disordered" evidence="1">
    <location>
        <begin position="1"/>
        <end position="39"/>
    </location>
</feature>
<dbReference type="InterPro" id="IPR045338">
    <property type="entry name" value="DUF6535"/>
</dbReference>
<evidence type="ECO:0000256" key="2">
    <source>
        <dbReference type="SAM" id="Phobius"/>
    </source>
</evidence>
<feature type="transmembrane region" description="Helical" evidence="2">
    <location>
        <begin position="175"/>
        <end position="198"/>
    </location>
</feature>
<feature type="transmembrane region" description="Helical" evidence="2">
    <location>
        <begin position="241"/>
        <end position="262"/>
    </location>
</feature>
<keyword evidence="2" id="KW-1133">Transmembrane helix</keyword>
<keyword evidence="2" id="KW-0812">Transmembrane</keyword>
<gene>
    <name evidence="4" type="ORF">ARMOST_15059</name>
</gene>
<keyword evidence="2" id="KW-0472">Membrane</keyword>
<dbReference type="STRING" id="47428.A0A284RSB9"/>
<dbReference type="Proteomes" id="UP000219338">
    <property type="component" value="Unassembled WGS sequence"/>
</dbReference>
<dbReference type="AlphaFoldDB" id="A0A284RSB9"/>
<proteinExistence type="predicted"/>
<feature type="transmembrane region" description="Helical" evidence="2">
    <location>
        <begin position="268"/>
        <end position="292"/>
    </location>
</feature>
<organism evidence="4 5">
    <name type="scientific">Armillaria ostoyae</name>
    <name type="common">Armillaria root rot fungus</name>
    <dbReference type="NCBI Taxonomy" id="47428"/>
    <lineage>
        <taxon>Eukaryota</taxon>
        <taxon>Fungi</taxon>
        <taxon>Dikarya</taxon>
        <taxon>Basidiomycota</taxon>
        <taxon>Agaricomycotina</taxon>
        <taxon>Agaricomycetes</taxon>
        <taxon>Agaricomycetidae</taxon>
        <taxon>Agaricales</taxon>
        <taxon>Marasmiineae</taxon>
        <taxon>Physalacriaceae</taxon>
        <taxon>Armillaria</taxon>
    </lineage>
</organism>
<name>A0A284RSB9_ARMOS</name>
<feature type="domain" description="DUF6535" evidence="3">
    <location>
        <begin position="92"/>
        <end position="263"/>
    </location>
</feature>
<feature type="region of interest" description="Disordered" evidence="1">
    <location>
        <begin position="51"/>
        <end position="86"/>
    </location>
</feature>